<keyword evidence="1" id="KW-0547">Nucleotide-binding</keyword>
<dbReference type="GO" id="GO:0005525">
    <property type="term" value="F:GTP binding"/>
    <property type="evidence" value="ECO:0007669"/>
    <property type="project" value="UniProtKB-KW"/>
</dbReference>
<dbReference type="PROSITE" id="PS51419">
    <property type="entry name" value="RAB"/>
    <property type="match status" value="1"/>
</dbReference>
<dbReference type="PRINTS" id="PR00449">
    <property type="entry name" value="RASTRNSFRMNG"/>
</dbReference>
<dbReference type="Gene3D" id="3.40.50.300">
    <property type="entry name" value="P-loop containing nucleotide triphosphate hydrolases"/>
    <property type="match status" value="1"/>
</dbReference>
<name>A0A0N1J4P9_LEPPY</name>
<feature type="compositionally biased region" description="Acidic residues" evidence="3">
    <location>
        <begin position="70"/>
        <end position="82"/>
    </location>
</feature>
<dbReference type="SMART" id="SM00174">
    <property type="entry name" value="RHO"/>
    <property type="match status" value="1"/>
</dbReference>
<dbReference type="PROSITE" id="PS51421">
    <property type="entry name" value="RAS"/>
    <property type="match status" value="1"/>
</dbReference>
<evidence type="ECO:0000256" key="1">
    <source>
        <dbReference type="ARBA" id="ARBA00022741"/>
    </source>
</evidence>
<dbReference type="SMART" id="SM00173">
    <property type="entry name" value="RAS"/>
    <property type="match status" value="1"/>
</dbReference>
<feature type="compositionally biased region" description="Pro residues" evidence="3">
    <location>
        <begin position="328"/>
        <end position="345"/>
    </location>
</feature>
<protein>
    <submittedName>
        <fullName evidence="4">Putative ras-like small GTPase</fullName>
    </submittedName>
</protein>
<dbReference type="VEuPathDB" id="TriTrypDB:LpyrH10_12_2200"/>
<dbReference type="PANTHER" id="PTHR24073">
    <property type="entry name" value="DRAB5-RELATED"/>
    <property type="match status" value="1"/>
</dbReference>
<evidence type="ECO:0000256" key="2">
    <source>
        <dbReference type="ARBA" id="ARBA00023134"/>
    </source>
</evidence>
<keyword evidence="2" id="KW-0342">GTP-binding</keyword>
<feature type="region of interest" description="Disordered" evidence="3">
    <location>
        <begin position="373"/>
        <end position="550"/>
    </location>
</feature>
<feature type="region of interest" description="Disordered" evidence="3">
    <location>
        <begin position="302"/>
        <end position="349"/>
    </location>
</feature>
<dbReference type="RefSeq" id="XP_015657417.1">
    <property type="nucleotide sequence ID" value="XM_015804283.1"/>
</dbReference>
<dbReference type="SUPFAM" id="SSF52540">
    <property type="entry name" value="P-loop containing nucleoside triphosphate hydrolases"/>
    <property type="match status" value="1"/>
</dbReference>
<dbReference type="Pfam" id="PF00071">
    <property type="entry name" value="Ras"/>
    <property type="match status" value="1"/>
</dbReference>
<dbReference type="InterPro" id="IPR005225">
    <property type="entry name" value="Small_GTP-bd"/>
</dbReference>
<dbReference type="SMART" id="SM00175">
    <property type="entry name" value="RAB"/>
    <property type="match status" value="1"/>
</dbReference>
<dbReference type="InterPro" id="IPR027417">
    <property type="entry name" value="P-loop_NTPase"/>
</dbReference>
<organism evidence="4 5">
    <name type="scientific">Leptomonas pyrrhocoris</name>
    <name type="common">Firebug parasite</name>
    <dbReference type="NCBI Taxonomy" id="157538"/>
    <lineage>
        <taxon>Eukaryota</taxon>
        <taxon>Discoba</taxon>
        <taxon>Euglenozoa</taxon>
        <taxon>Kinetoplastea</taxon>
        <taxon>Metakinetoplastina</taxon>
        <taxon>Trypanosomatida</taxon>
        <taxon>Trypanosomatidae</taxon>
        <taxon>Leishmaniinae</taxon>
        <taxon>Leptomonas</taxon>
    </lineage>
</organism>
<accession>A0A0N1J4P9</accession>
<dbReference type="OMA" id="IEHDIRQ"/>
<dbReference type="CDD" id="cd00154">
    <property type="entry name" value="Rab"/>
    <property type="match status" value="1"/>
</dbReference>
<sequence>MQVGGVEGTADDDDDFTYTEDASGAQTKVAVEKEFVFKVVVLGDYSVGKTCLIKRMLAVHSLAPSTPPYEDSEYAESSDDDDHLGAVTPTVGTDFYSLALPHVLPGISLRLQLWDTAGLTKYAAKYENTFRNASFVVCVFDVTSASSLHDVVDRHLSIAAEHIPELDQSNIMVVANKIDVLHDMEDNTAALRDARKRARSPEMAFAAGSEDDDTATNTEFYTAVDGIDRDAIVTAKKVQAEVFDLFSEVHYAEVSAKTRQNVRSMLQTLAFALLRNTPEASERADVPVMPSTYDVFARTVLPMQRPGSSPTRKGAPLTADAPITAAGLPPPALAPPPPPPPPPMQPAASWRTTGAFQFDMAASQLASTAVFTPIEGPDEPHARSGGSLRNSIRSPDIPSPGAATVAAPPSVSNSSISALRLDEVQVEVSARRKTARAAPPDPNETPQARKAREQAEMNALLGRAGQRKGGQPSGAAAVTTVASDALRNDADKMEDDVASGRERVNDNAARQSAPSILDSLGMQDDKNKAGGRAAAGADDDDDEDGGQMHARLNDRFAQIEHDIRQDNAVAKERAKKEKKTKGKCKCVLM</sequence>
<comment type="caution">
    <text evidence="4">The sequence shown here is derived from an EMBL/GenBank/DDBJ whole genome shotgun (WGS) entry which is preliminary data.</text>
</comment>
<evidence type="ECO:0000313" key="5">
    <source>
        <dbReference type="Proteomes" id="UP000037923"/>
    </source>
</evidence>
<dbReference type="InterPro" id="IPR001806">
    <property type="entry name" value="Small_GTPase"/>
</dbReference>
<dbReference type="GeneID" id="26906332"/>
<evidence type="ECO:0000313" key="4">
    <source>
        <dbReference type="EMBL" id="KPA78978.1"/>
    </source>
</evidence>
<gene>
    <name evidence="4" type="ORF">ABB37_06042</name>
</gene>
<reference evidence="4 5" key="1">
    <citation type="submission" date="2015-07" db="EMBL/GenBank/DDBJ databases">
        <title>High-quality genome of monoxenous trypanosomatid Leptomonas pyrrhocoris.</title>
        <authorList>
            <person name="Flegontov P."/>
            <person name="Butenko A."/>
            <person name="Firsov S."/>
            <person name="Vlcek C."/>
            <person name="Logacheva M.D."/>
            <person name="Field M."/>
            <person name="Filatov D."/>
            <person name="Flegontova O."/>
            <person name="Gerasimov E."/>
            <person name="Jackson A.P."/>
            <person name="Kelly S."/>
            <person name="Opperdoes F."/>
            <person name="O'Reilly A."/>
            <person name="Votypka J."/>
            <person name="Yurchenko V."/>
            <person name="Lukes J."/>
        </authorList>
    </citation>
    <scope>NUCLEOTIDE SEQUENCE [LARGE SCALE GENOMIC DNA]</scope>
    <source>
        <strain evidence="4">H10</strain>
    </source>
</reference>
<proteinExistence type="predicted"/>
<dbReference type="NCBIfam" id="TIGR00231">
    <property type="entry name" value="small_GTP"/>
    <property type="match status" value="1"/>
</dbReference>
<feature type="region of interest" description="Disordered" evidence="3">
    <location>
        <begin position="64"/>
        <end position="83"/>
    </location>
</feature>
<dbReference type="EMBL" id="LGTL01000012">
    <property type="protein sequence ID" value="KPA78978.1"/>
    <property type="molecule type" value="Genomic_DNA"/>
</dbReference>
<dbReference type="AlphaFoldDB" id="A0A0N1J4P9"/>
<dbReference type="GO" id="GO:0003924">
    <property type="term" value="F:GTPase activity"/>
    <property type="evidence" value="ECO:0007669"/>
    <property type="project" value="InterPro"/>
</dbReference>
<dbReference type="Proteomes" id="UP000037923">
    <property type="component" value="Unassembled WGS sequence"/>
</dbReference>
<evidence type="ECO:0000256" key="3">
    <source>
        <dbReference type="SAM" id="MobiDB-lite"/>
    </source>
</evidence>
<dbReference type="OrthoDB" id="28034at2759"/>
<keyword evidence="5" id="KW-1185">Reference proteome</keyword>